<dbReference type="GO" id="GO:0016020">
    <property type="term" value="C:membrane"/>
    <property type="evidence" value="ECO:0007669"/>
    <property type="project" value="UniProtKB-SubCell"/>
</dbReference>
<dbReference type="InterPro" id="IPR008844">
    <property type="entry name" value="Spore_GerAC-like"/>
</dbReference>
<proteinExistence type="inferred from homology"/>
<keyword evidence="7" id="KW-0449">Lipoprotein</keyword>
<evidence type="ECO:0000313" key="11">
    <source>
        <dbReference type="Proteomes" id="UP000448867"/>
    </source>
</evidence>
<keyword evidence="11" id="KW-1185">Reference proteome</keyword>
<dbReference type="InterPro" id="IPR057336">
    <property type="entry name" value="GerAC_N"/>
</dbReference>
<accession>A0A7X2IZD9</accession>
<keyword evidence="3" id="KW-0309">Germination</keyword>
<dbReference type="Pfam" id="PF05504">
    <property type="entry name" value="Spore_GerAC"/>
    <property type="match status" value="1"/>
</dbReference>
<evidence type="ECO:0000256" key="7">
    <source>
        <dbReference type="ARBA" id="ARBA00023288"/>
    </source>
</evidence>
<evidence type="ECO:0000256" key="4">
    <source>
        <dbReference type="ARBA" id="ARBA00022729"/>
    </source>
</evidence>
<evidence type="ECO:0000256" key="2">
    <source>
        <dbReference type="ARBA" id="ARBA00007886"/>
    </source>
</evidence>
<dbReference type="NCBIfam" id="TIGR02887">
    <property type="entry name" value="spore_ger_x_C"/>
    <property type="match status" value="1"/>
</dbReference>
<name>A0A7X2IZD9_9BACI</name>
<dbReference type="RefSeq" id="WP_154307442.1">
    <property type="nucleotide sequence ID" value="NZ_WKKI01000013.1"/>
</dbReference>
<dbReference type="PANTHER" id="PTHR35789">
    <property type="entry name" value="SPORE GERMINATION PROTEIN B3"/>
    <property type="match status" value="1"/>
</dbReference>
<keyword evidence="4" id="KW-0732">Signal</keyword>
<dbReference type="OrthoDB" id="2592518at2"/>
<comment type="subcellular location">
    <subcellularLocation>
        <location evidence="1">Membrane</location>
        <topology evidence="1">Lipid-anchor</topology>
    </subcellularLocation>
</comment>
<feature type="domain" description="Spore germination GerAC-like C-terminal" evidence="8">
    <location>
        <begin position="195"/>
        <end position="353"/>
    </location>
</feature>
<dbReference type="InterPro" id="IPR046953">
    <property type="entry name" value="Spore_GerAC-like_C"/>
</dbReference>
<dbReference type="PROSITE" id="PS51257">
    <property type="entry name" value="PROKAR_LIPOPROTEIN"/>
    <property type="match status" value="1"/>
</dbReference>
<evidence type="ECO:0000313" key="10">
    <source>
        <dbReference type="EMBL" id="MRX72282.1"/>
    </source>
</evidence>
<evidence type="ECO:0000256" key="1">
    <source>
        <dbReference type="ARBA" id="ARBA00004635"/>
    </source>
</evidence>
<dbReference type="InterPro" id="IPR038501">
    <property type="entry name" value="Spore_GerAC_C_sf"/>
</dbReference>
<feature type="domain" description="Spore germination protein N-terminal" evidence="9">
    <location>
        <begin position="21"/>
        <end position="186"/>
    </location>
</feature>
<dbReference type="Pfam" id="PF25198">
    <property type="entry name" value="Spore_GerAC_N"/>
    <property type="match status" value="1"/>
</dbReference>
<keyword evidence="5" id="KW-0472">Membrane</keyword>
<dbReference type="Proteomes" id="UP000448867">
    <property type="component" value="Unassembled WGS sequence"/>
</dbReference>
<evidence type="ECO:0000256" key="3">
    <source>
        <dbReference type="ARBA" id="ARBA00022544"/>
    </source>
</evidence>
<sequence length="356" mass="40325">MKKLLAGLCMLMLLTGCLEKEILDDVNMILASGFDIDEENKELFVGTAYIPVYLKDQPVEPEYITSSSKISREVLSNMQRKSSNPLVFGKLQVTLFGKELAEKGLLDFVDALQRDASIGSRVYLGVVRGTAGKVLEGTYGTLGTAAYLSDTIKHNIERRDLPDTNLQLFLYNFYSEGSDPYLPLLKKTEGKVEVDGIALFHGDEMVDEISPDEQMFFKLMADNYSEGTYSTELPDSNNMMTVQSITSRRKLHVESEEKIKIDIRVEGHIREYTGIILNPGEIKKIEKEFERAIREEGQKIIEKFKENNIDPLGFNDEIGHRFRNHDKKKWKSDGGLEKLEVEIHADVLITETGVIE</sequence>
<evidence type="ECO:0000259" key="8">
    <source>
        <dbReference type="Pfam" id="PF05504"/>
    </source>
</evidence>
<evidence type="ECO:0000256" key="6">
    <source>
        <dbReference type="ARBA" id="ARBA00023139"/>
    </source>
</evidence>
<dbReference type="AlphaFoldDB" id="A0A7X2IZD9"/>
<evidence type="ECO:0000256" key="5">
    <source>
        <dbReference type="ARBA" id="ARBA00023136"/>
    </source>
</evidence>
<gene>
    <name evidence="10" type="ORF">GJU40_08970</name>
</gene>
<comment type="similarity">
    <text evidence="2">Belongs to the GerABKC lipoprotein family.</text>
</comment>
<dbReference type="Gene3D" id="3.30.300.210">
    <property type="entry name" value="Nutrient germinant receptor protein C, domain 3"/>
    <property type="match status" value="1"/>
</dbReference>
<reference evidence="10 11" key="1">
    <citation type="submission" date="2019-11" db="EMBL/GenBank/DDBJ databases">
        <title>Bacillus lacus genome.</title>
        <authorList>
            <person name="Allen C.J."/>
            <person name="Newman J.D."/>
        </authorList>
    </citation>
    <scope>NUCLEOTIDE SEQUENCE [LARGE SCALE GENOMIC DNA]</scope>
    <source>
        <strain evidence="10 11">KCTC 33946</strain>
    </source>
</reference>
<dbReference type="PANTHER" id="PTHR35789:SF1">
    <property type="entry name" value="SPORE GERMINATION PROTEIN B3"/>
    <property type="match status" value="1"/>
</dbReference>
<keyword evidence="6" id="KW-0564">Palmitate</keyword>
<protein>
    <submittedName>
        <fullName evidence="10">Ger(X)C family spore germination protein</fullName>
    </submittedName>
</protein>
<evidence type="ECO:0000259" key="9">
    <source>
        <dbReference type="Pfam" id="PF25198"/>
    </source>
</evidence>
<dbReference type="EMBL" id="WKKI01000013">
    <property type="protein sequence ID" value="MRX72282.1"/>
    <property type="molecule type" value="Genomic_DNA"/>
</dbReference>
<comment type="caution">
    <text evidence="10">The sequence shown here is derived from an EMBL/GenBank/DDBJ whole genome shotgun (WGS) entry which is preliminary data.</text>
</comment>
<dbReference type="GO" id="GO:0009847">
    <property type="term" value="P:spore germination"/>
    <property type="evidence" value="ECO:0007669"/>
    <property type="project" value="InterPro"/>
</dbReference>
<organism evidence="10 11">
    <name type="scientific">Metabacillus lacus</name>
    <dbReference type="NCBI Taxonomy" id="1983721"/>
    <lineage>
        <taxon>Bacteria</taxon>
        <taxon>Bacillati</taxon>
        <taxon>Bacillota</taxon>
        <taxon>Bacilli</taxon>
        <taxon>Bacillales</taxon>
        <taxon>Bacillaceae</taxon>
        <taxon>Metabacillus</taxon>
    </lineage>
</organism>